<dbReference type="PANTHER" id="PTHR31234">
    <property type="entry name" value="LATE EMBRYOGENESIS ABUNDANT (LEA) HYDROXYPROLINE-RICH GLYCOPROTEIN FAMILY"/>
    <property type="match status" value="1"/>
</dbReference>
<sequence length="208" mass="23907">MDLEDGHRHATATPTTCCTGFFYLAGTIVFFLLIFSASFLGFLGANLPKVKVHRLDIYKFNVTKHQDENKGTQLDIDVNIMVNMSNNFWNKMTLVYGKMKVETKIEGIKLPKVHLDGFRQNPRTSNDLKIHPKEMRYKLKQSYAEKLKLTADKNKITLSLKAGGNVQFWYNGRMISKQHFNVRCDFIEQSNLHLGVAHNCAVNLGYFR</sequence>
<dbReference type="EMBL" id="BKCJ010009631">
    <property type="protein sequence ID" value="GEU87884.1"/>
    <property type="molecule type" value="Genomic_DNA"/>
</dbReference>
<dbReference type="AlphaFoldDB" id="A0A6L2NTJ6"/>
<gene>
    <name evidence="4" type="ORF">Tci_059862</name>
</gene>
<proteinExistence type="predicted"/>
<dbReference type="PANTHER" id="PTHR31234:SF32">
    <property type="entry name" value="LATE EMBRYOGENESIS ABUNDANT (LEA) HYDROXYPROLINE-RICH GLYCOPROTEIN FAMILY"/>
    <property type="match status" value="1"/>
</dbReference>
<dbReference type="GO" id="GO:0098542">
    <property type="term" value="P:defense response to other organism"/>
    <property type="evidence" value="ECO:0007669"/>
    <property type="project" value="InterPro"/>
</dbReference>
<evidence type="ECO:0000313" key="4">
    <source>
        <dbReference type="EMBL" id="GEU87884.1"/>
    </source>
</evidence>
<dbReference type="GO" id="GO:0005886">
    <property type="term" value="C:plasma membrane"/>
    <property type="evidence" value="ECO:0007669"/>
    <property type="project" value="TreeGrafter"/>
</dbReference>
<name>A0A6L2NTJ6_TANCI</name>
<feature type="transmembrane region" description="Helical" evidence="3">
    <location>
        <begin position="20"/>
        <end position="45"/>
    </location>
</feature>
<organism evidence="4">
    <name type="scientific">Tanacetum cinerariifolium</name>
    <name type="common">Dalmatian daisy</name>
    <name type="synonym">Chrysanthemum cinerariifolium</name>
    <dbReference type="NCBI Taxonomy" id="118510"/>
    <lineage>
        <taxon>Eukaryota</taxon>
        <taxon>Viridiplantae</taxon>
        <taxon>Streptophyta</taxon>
        <taxon>Embryophyta</taxon>
        <taxon>Tracheophyta</taxon>
        <taxon>Spermatophyta</taxon>
        <taxon>Magnoliopsida</taxon>
        <taxon>eudicotyledons</taxon>
        <taxon>Gunneridae</taxon>
        <taxon>Pentapetalae</taxon>
        <taxon>asterids</taxon>
        <taxon>campanulids</taxon>
        <taxon>Asterales</taxon>
        <taxon>Asteraceae</taxon>
        <taxon>Asteroideae</taxon>
        <taxon>Anthemideae</taxon>
        <taxon>Anthemidinae</taxon>
        <taxon>Tanacetum</taxon>
    </lineage>
</organism>
<comment type="subcellular location">
    <subcellularLocation>
        <location evidence="1">Membrane</location>
    </subcellularLocation>
</comment>
<comment type="caution">
    <text evidence="4">The sequence shown here is derived from an EMBL/GenBank/DDBJ whole genome shotgun (WGS) entry which is preliminary data.</text>
</comment>
<dbReference type="InterPro" id="IPR044839">
    <property type="entry name" value="NDR1-like"/>
</dbReference>
<protein>
    <submittedName>
        <fullName evidence="4">NDR1/HIN1-like protein 6</fullName>
    </submittedName>
</protein>
<keyword evidence="2 3" id="KW-0472">Membrane</keyword>
<evidence type="ECO:0000256" key="3">
    <source>
        <dbReference type="SAM" id="Phobius"/>
    </source>
</evidence>
<evidence type="ECO:0000256" key="1">
    <source>
        <dbReference type="ARBA" id="ARBA00004370"/>
    </source>
</evidence>
<reference evidence="4" key="1">
    <citation type="journal article" date="2019" name="Sci. Rep.">
        <title>Draft genome of Tanacetum cinerariifolium, the natural source of mosquito coil.</title>
        <authorList>
            <person name="Yamashiro T."/>
            <person name="Shiraishi A."/>
            <person name="Satake H."/>
            <person name="Nakayama K."/>
        </authorList>
    </citation>
    <scope>NUCLEOTIDE SEQUENCE</scope>
</reference>
<accession>A0A6L2NTJ6</accession>
<keyword evidence="3" id="KW-1133">Transmembrane helix</keyword>
<evidence type="ECO:0000256" key="2">
    <source>
        <dbReference type="ARBA" id="ARBA00023136"/>
    </source>
</evidence>
<keyword evidence="3" id="KW-0812">Transmembrane</keyword>